<feature type="region of interest" description="Disordered" evidence="8">
    <location>
        <begin position="450"/>
        <end position="494"/>
    </location>
</feature>
<dbReference type="PROSITE" id="PS50157">
    <property type="entry name" value="ZINC_FINGER_C2H2_2"/>
    <property type="match status" value="2"/>
</dbReference>
<feature type="compositionally biased region" description="Polar residues" evidence="8">
    <location>
        <begin position="461"/>
        <end position="480"/>
    </location>
</feature>
<dbReference type="SMART" id="SM00355">
    <property type="entry name" value="ZnF_C2H2"/>
    <property type="match status" value="2"/>
</dbReference>
<keyword evidence="3" id="KW-0677">Repeat</keyword>
<evidence type="ECO:0000256" key="6">
    <source>
        <dbReference type="ARBA" id="ARBA00023242"/>
    </source>
</evidence>
<protein>
    <recommendedName>
        <fullName evidence="9">C2H2-type domain-containing protein</fullName>
    </recommendedName>
</protein>
<gene>
    <name evidence="10" type="ORF">METBISCDRAFT_21151</name>
</gene>
<evidence type="ECO:0000256" key="8">
    <source>
        <dbReference type="SAM" id="MobiDB-lite"/>
    </source>
</evidence>
<dbReference type="EMBL" id="ML004429">
    <property type="protein sequence ID" value="RKP32888.1"/>
    <property type="molecule type" value="Genomic_DNA"/>
</dbReference>
<keyword evidence="5" id="KW-0862">Zinc</keyword>
<feature type="domain" description="C2H2-type" evidence="9">
    <location>
        <begin position="570"/>
        <end position="599"/>
    </location>
</feature>
<dbReference type="Proteomes" id="UP000268321">
    <property type="component" value="Unassembled WGS sequence"/>
</dbReference>
<evidence type="ECO:0000256" key="7">
    <source>
        <dbReference type="PROSITE-ProRule" id="PRU00042"/>
    </source>
</evidence>
<dbReference type="PROSITE" id="PS00028">
    <property type="entry name" value="ZINC_FINGER_C2H2_1"/>
    <property type="match status" value="2"/>
</dbReference>
<evidence type="ECO:0000256" key="2">
    <source>
        <dbReference type="ARBA" id="ARBA00022723"/>
    </source>
</evidence>
<dbReference type="InterPro" id="IPR050331">
    <property type="entry name" value="Zinc_finger"/>
</dbReference>
<keyword evidence="6" id="KW-0539">Nucleus</keyword>
<dbReference type="Pfam" id="PF00096">
    <property type="entry name" value="zf-C2H2"/>
    <property type="match status" value="1"/>
</dbReference>
<feature type="region of interest" description="Disordered" evidence="8">
    <location>
        <begin position="157"/>
        <end position="195"/>
    </location>
</feature>
<dbReference type="InterPro" id="IPR036236">
    <property type="entry name" value="Znf_C2H2_sf"/>
</dbReference>
<dbReference type="PANTHER" id="PTHR16515:SF49">
    <property type="entry name" value="GASTRULA ZINC FINGER PROTEIN XLCGF49.1-LIKE-RELATED"/>
    <property type="match status" value="1"/>
</dbReference>
<sequence>MDLYLMSSPMQLQQPFLSEPVRSSIVNMDSTHSSGQTGLRDVNPAGYENLDYAADMPEFAADHSLHLEESDLHSFHGPLLEGLQTPFAAVDELSYRQFAGRGHSHSLSLILNLADPPQIPNSHSSSTFHLVDLVPPLLLLVSNQLLADSPFSASGTVTTPGRRGMSKSFATPSRVGHSPSVKIGKTPLKEHRRTRSKAVEVGSSNLLATIANMKNKSINHVLYESDTSLLSNPFDTTIISPRVDNLSDYDATPLTTPAKLLVSGSQYFTPANRPISHSNNFGGNLVPSELLNLRPKLTQSFPSSQGPSLVLPRSETLDSINVDEQDDDACKQLKKAKSFSAFYEPLSGPHRVTSMRKLQLEEYLDSSPSKAQETQARFHPHGSASPVGIMLSDADTLRKKGNLSSYPASIDLASITNLDASNMPSYNSVAGPRGIFPQMATMRSAPVIPTSHSAIPEDSSHSAASTPNLGYSGNTTTSNLRKGKGAKSGTPKLSYPSATEIQEASTTQEIAYFAEKILNSDLKRPIVVQETEKDVVDPKKKHKCPLCFARFQRPEHVKRHLKSHSDEKPFQCDYPDCHRRFNRKDNLKAHLKKIHKQEF</sequence>
<dbReference type="InterPro" id="IPR013087">
    <property type="entry name" value="Znf_C2H2_type"/>
</dbReference>
<evidence type="ECO:0000256" key="4">
    <source>
        <dbReference type="ARBA" id="ARBA00022771"/>
    </source>
</evidence>
<dbReference type="GO" id="GO:0005634">
    <property type="term" value="C:nucleus"/>
    <property type="evidence" value="ECO:0007669"/>
    <property type="project" value="UniProtKB-SubCell"/>
</dbReference>
<proteinExistence type="predicted"/>
<dbReference type="SUPFAM" id="SSF57667">
    <property type="entry name" value="beta-beta-alpha zinc fingers"/>
    <property type="match status" value="1"/>
</dbReference>
<dbReference type="Gene3D" id="3.30.160.60">
    <property type="entry name" value="Classic Zinc Finger"/>
    <property type="match status" value="2"/>
</dbReference>
<evidence type="ECO:0000256" key="5">
    <source>
        <dbReference type="ARBA" id="ARBA00022833"/>
    </source>
</evidence>
<feature type="domain" description="C2H2-type" evidence="9">
    <location>
        <begin position="542"/>
        <end position="569"/>
    </location>
</feature>
<evidence type="ECO:0000259" key="9">
    <source>
        <dbReference type="PROSITE" id="PS50157"/>
    </source>
</evidence>
<keyword evidence="4 7" id="KW-0863">Zinc-finger</keyword>
<dbReference type="PANTHER" id="PTHR16515">
    <property type="entry name" value="PR DOMAIN ZINC FINGER PROTEIN"/>
    <property type="match status" value="1"/>
</dbReference>
<dbReference type="AlphaFoldDB" id="A0A4P9ZIQ6"/>
<evidence type="ECO:0000256" key="3">
    <source>
        <dbReference type="ARBA" id="ARBA00022737"/>
    </source>
</evidence>
<keyword evidence="2" id="KW-0479">Metal-binding</keyword>
<accession>A0A4P9ZIQ6</accession>
<dbReference type="OrthoDB" id="654211at2759"/>
<evidence type="ECO:0000313" key="10">
    <source>
        <dbReference type="EMBL" id="RKP32888.1"/>
    </source>
</evidence>
<evidence type="ECO:0000313" key="11">
    <source>
        <dbReference type="Proteomes" id="UP000268321"/>
    </source>
</evidence>
<name>A0A4P9ZIQ6_9ASCO</name>
<reference evidence="11" key="1">
    <citation type="journal article" date="2018" name="Nat. Microbiol.">
        <title>Leveraging single-cell genomics to expand the fungal tree of life.</title>
        <authorList>
            <person name="Ahrendt S.R."/>
            <person name="Quandt C.A."/>
            <person name="Ciobanu D."/>
            <person name="Clum A."/>
            <person name="Salamov A."/>
            <person name="Andreopoulos B."/>
            <person name="Cheng J.F."/>
            <person name="Woyke T."/>
            <person name="Pelin A."/>
            <person name="Henrissat B."/>
            <person name="Reynolds N.K."/>
            <person name="Benny G.L."/>
            <person name="Smith M.E."/>
            <person name="James T.Y."/>
            <person name="Grigoriev I.V."/>
        </authorList>
    </citation>
    <scope>NUCLEOTIDE SEQUENCE [LARGE SCALE GENOMIC DNA]</scope>
    <source>
        <strain evidence="11">Baker2002</strain>
    </source>
</reference>
<dbReference type="GO" id="GO:0008270">
    <property type="term" value="F:zinc ion binding"/>
    <property type="evidence" value="ECO:0007669"/>
    <property type="project" value="UniProtKB-KW"/>
</dbReference>
<organism evidence="10 11">
    <name type="scientific">Metschnikowia bicuspidata</name>
    <dbReference type="NCBI Taxonomy" id="27322"/>
    <lineage>
        <taxon>Eukaryota</taxon>
        <taxon>Fungi</taxon>
        <taxon>Dikarya</taxon>
        <taxon>Ascomycota</taxon>
        <taxon>Saccharomycotina</taxon>
        <taxon>Pichiomycetes</taxon>
        <taxon>Metschnikowiaceae</taxon>
        <taxon>Metschnikowia</taxon>
    </lineage>
</organism>
<comment type="subcellular location">
    <subcellularLocation>
        <location evidence="1">Nucleus</location>
    </subcellularLocation>
</comment>
<evidence type="ECO:0000256" key="1">
    <source>
        <dbReference type="ARBA" id="ARBA00004123"/>
    </source>
</evidence>
<dbReference type="GO" id="GO:0010468">
    <property type="term" value="P:regulation of gene expression"/>
    <property type="evidence" value="ECO:0007669"/>
    <property type="project" value="TreeGrafter"/>
</dbReference>
<keyword evidence="11" id="KW-1185">Reference proteome</keyword>